<dbReference type="CDD" id="cd02022">
    <property type="entry name" value="DPCK"/>
    <property type="match status" value="1"/>
</dbReference>
<dbReference type="PANTHER" id="PTHR10695:SF46">
    <property type="entry name" value="BIFUNCTIONAL COENZYME A SYNTHASE-RELATED"/>
    <property type="match status" value="1"/>
</dbReference>
<dbReference type="HAMAP" id="MF_00376">
    <property type="entry name" value="Dephospho_CoA_kinase"/>
    <property type="match status" value="1"/>
</dbReference>
<keyword evidence="3" id="KW-1133">Transmembrane helix</keyword>
<dbReference type="GO" id="GO:0015937">
    <property type="term" value="P:coenzyme A biosynthetic process"/>
    <property type="evidence" value="ECO:0007669"/>
    <property type="project" value="InterPro"/>
</dbReference>
<dbReference type="InterPro" id="IPR001977">
    <property type="entry name" value="Depp_CoAkinase"/>
</dbReference>
<proteinExistence type="inferred from homology"/>
<evidence type="ECO:0000313" key="5">
    <source>
        <dbReference type="Proteomes" id="UP000186303"/>
    </source>
</evidence>
<sequence length="250" mass="28275">MIIVGLSGGIASGKSTVSRILQENQIPLIDLDVLARVVVQKGSPTLNKLVKEFGPTILNQDKSLNRAELGRLAFSSKDRTRALNKITHSAIRRALVWRLLQLWFTGTRRVVVDTPLLIEAGLYKWCAEIIIVRCDESQQLKRMLLRDQEKGLTEADAKSRLAAQMPLSKKVSYADVVIENGVDANESSPPRLRAQVGALVSRWRHESRRTSFIVLWLLSWLVPPFGLLYGLVVIYLRTRRQKRRNNSKQA</sequence>
<dbReference type="SUPFAM" id="SSF52540">
    <property type="entry name" value="P-loop containing nucleoside triphosphate hydrolases"/>
    <property type="match status" value="1"/>
</dbReference>
<feature type="transmembrane region" description="Helical" evidence="3">
    <location>
        <begin position="213"/>
        <end position="236"/>
    </location>
</feature>
<reference evidence="5" key="1">
    <citation type="journal article" date="2017" name="Nucleic Acids Res.">
        <title>Proteogenomics produces comprehensive and highly accurate protein-coding gene annotation in a complete genome assembly of Malassezia sympodialis.</title>
        <authorList>
            <person name="Zhu Y."/>
            <person name="Engstroem P.G."/>
            <person name="Tellgren-Roth C."/>
            <person name="Baudo C.D."/>
            <person name="Kennell J.C."/>
            <person name="Sun S."/>
            <person name="Billmyre R.B."/>
            <person name="Schroeder M.S."/>
            <person name="Andersson A."/>
            <person name="Holm T."/>
            <person name="Sigurgeirsson B."/>
            <person name="Wu G."/>
            <person name="Sankaranarayanan S.R."/>
            <person name="Siddharthan R."/>
            <person name="Sanyal K."/>
            <person name="Lundeberg J."/>
            <person name="Nystedt B."/>
            <person name="Boekhout T."/>
            <person name="Dawson T.L. Jr."/>
            <person name="Heitman J."/>
            <person name="Scheynius A."/>
            <person name="Lehtioe J."/>
        </authorList>
    </citation>
    <scope>NUCLEOTIDE SEQUENCE [LARGE SCALE GENOMIC DNA]</scope>
    <source>
        <strain evidence="5">ATCC 42132</strain>
    </source>
</reference>
<accession>A0A1M8A1L5</accession>
<organism evidence="4 5">
    <name type="scientific">Malassezia sympodialis (strain ATCC 42132)</name>
    <name type="common">Atopic eczema-associated yeast</name>
    <dbReference type="NCBI Taxonomy" id="1230383"/>
    <lineage>
        <taxon>Eukaryota</taxon>
        <taxon>Fungi</taxon>
        <taxon>Dikarya</taxon>
        <taxon>Basidiomycota</taxon>
        <taxon>Ustilaginomycotina</taxon>
        <taxon>Malasseziomycetes</taxon>
        <taxon>Malasseziales</taxon>
        <taxon>Malasseziaceae</taxon>
        <taxon>Malassezia</taxon>
    </lineage>
</organism>
<keyword evidence="3" id="KW-0472">Membrane</keyword>
<dbReference type="OMA" id="CQMDIEQ"/>
<dbReference type="Pfam" id="PF01121">
    <property type="entry name" value="CoaE"/>
    <property type="match status" value="1"/>
</dbReference>
<keyword evidence="2" id="KW-0067">ATP-binding</keyword>
<evidence type="ECO:0000256" key="2">
    <source>
        <dbReference type="ARBA" id="ARBA00022840"/>
    </source>
</evidence>
<dbReference type="PANTHER" id="PTHR10695">
    <property type="entry name" value="DEPHOSPHO-COA KINASE-RELATED"/>
    <property type="match status" value="1"/>
</dbReference>
<name>A0A1M8A1L5_MALS4</name>
<dbReference type="AlphaFoldDB" id="A0A1M8A1L5"/>
<dbReference type="OrthoDB" id="247245at2759"/>
<dbReference type="GO" id="GO:0004140">
    <property type="term" value="F:dephospho-CoA kinase activity"/>
    <property type="evidence" value="ECO:0007669"/>
    <property type="project" value="InterPro"/>
</dbReference>
<dbReference type="InterPro" id="IPR027417">
    <property type="entry name" value="P-loop_NTPase"/>
</dbReference>
<keyword evidence="3" id="KW-0812">Transmembrane</keyword>
<dbReference type="EMBL" id="LT671821">
    <property type="protein sequence ID" value="SHO76360.1"/>
    <property type="molecule type" value="Genomic_DNA"/>
</dbReference>
<dbReference type="GO" id="GO:0005524">
    <property type="term" value="F:ATP binding"/>
    <property type="evidence" value="ECO:0007669"/>
    <property type="project" value="UniProtKB-KW"/>
</dbReference>
<dbReference type="Proteomes" id="UP000186303">
    <property type="component" value="Chromosome 1"/>
</dbReference>
<evidence type="ECO:0000313" key="4">
    <source>
        <dbReference type="EMBL" id="SHO76360.1"/>
    </source>
</evidence>
<dbReference type="Gene3D" id="3.40.50.300">
    <property type="entry name" value="P-loop containing nucleotide triphosphate hydrolases"/>
    <property type="match status" value="1"/>
</dbReference>
<dbReference type="STRING" id="1230383.A0A1M8A1L5"/>
<gene>
    <name evidence="4" type="ORF">MSYG_0698</name>
</gene>
<keyword evidence="1" id="KW-0547">Nucleotide-binding</keyword>
<protein>
    <submittedName>
        <fullName evidence="4">Similar to S.cerevisiae protein CAB5 (Subunit of the CoA-Synthesizing Protein Complex (CoA-SPC))</fullName>
    </submittedName>
</protein>
<dbReference type="NCBIfam" id="TIGR00152">
    <property type="entry name" value="dephospho-CoA kinase"/>
    <property type="match status" value="1"/>
</dbReference>
<evidence type="ECO:0000256" key="1">
    <source>
        <dbReference type="ARBA" id="ARBA00022741"/>
    </source>
</evidence>
<keyword evidence="5" id="KW-1185">Reference proteome</keyword>
<dbReference type="VEuPathDB" id="FungiDB:MSYG_0698"/>
<evidence type="ECO:0000256" key="3">
    <source>
        <dbReference type="SAM" id="Phobius"/>
    </source>
</evidence>
<dbReference type="PROSITE" id="PS51219">
    <property type="entry name" value="DPCK"/>
    <property type="match status" value="1"/>
</dbReference>